<evidence type="ECO:0000256" key="8">
    <source>
        <dbReference type="ARBA" id="ARBA00022840"/>
    </source>
</evidence>
<dbReference type="EC" id="2.7.13.3" evidence="3"/>
<dbReference type="FunFam" id="3.30.565.10:FF:000010">
    <property type="entry name" value="Sensor histidine kinase RcsC"/>
    <property type="match status" value="1"/>
</dbReference>
<keyword evidence="11" id="KW-0472">Membrane</keyword>
<keyword evidence="6" id="KW-0812">Transmembrane</keyword>
<evidence type="ECO:0000256" key="4">
    <source>
        <dbReference type="ARBA" id="ARBA00022475"/>
    </source>
</evidence>
<feature type="domain" description="Response regulatory" evidence="15">
    <location>
        <begin position="334"/>
        <end position="452"/>
    </location>
</feature>
<dbReference type="SUPFAM" id="SSF47226">
    <property type="entry name" value="Histidine-containing phosphotransfer domain, HPT domain"/>
    <property type="match status" value="1"/>
</dbReference>
<dbReference type="PROSITE" id="PS50110">
    <property type="entry name" value="RESPONSE_REGULATORY"/>
    <property type="match status" value="1"/>
</dbReference>
<keyword evidence="10" id="KW-0902">Two-component regulatory system</keyword>
<dbReference type="Pfam" id="PF00512">
    <property type="entry name" value="HisKA"/>
    <property type="match status" value="1"/>
</dbReference>
<dbReference type="OrthoDB" id="1046984at2"/>
<evidence type="ECO:0000256" key="7">
    <source>
        <dbReference type="ARBA" id="ARBA00022741"/>
    </source>
</evidence>
<dbReference type="SUPFAM" id="SSF55874">
    <property type="entry name" value="ATPase domain of HSP90 chaperone/DNA topoisomerase II/histidine kinase"/>
    <property type="match status" value="1"/>
</dbReference>
<comment type="caution">
    <text evidence="17">The sequence shown here is derived from an EMBL/GenBank/DDBJ whole genome shotgun (WGS) entry which is preliminary data.</text>
</comment>
<evidence type="ECO:0000256" key="11">
    <source>
        <dbReference type="ARBA" id="ARBA00023136"/>
    </source>
</evidence>
<reference evidence="17 18" key="1">
    <citation type="submission" date="2018-10" db="EMBL/GenBank/DDBJ databases">
        <title>Genomic Encyclopedia of Archaeal and Bacterial Type Strains, Phase II (KMG-II): from individual species to whole genera.</title>
        <authorList>
            <person name="Goeker M."/>
        </authorList>
    </citation>
    <scope>NUCLEOTIDE SEQUENCE [LARGE SCALE GENOMIC DNA]</scope>
    <source>
        <strain evidence="17 18">DSM 25230</strain>
    </source>
</reference>
<dbReference type="Gene3D" id="1.20.120.160">
    <property type="entry name" value="HPT domain"/>
    <property type="match status" value="1"/>
</dbReference>
<dbReference type="PANTHER" id="PTHR45339:SF1">
    <property type="entry name" value="HYBRID SIGNAL TRANSDUCTION HISTIDINE KINASE J"/>
    <property type="match status" value="1"/>
</dbReference>
<accession>A0A495E7S7</accession>
<dbReference type="InterPro" id="IPR003594">
    <property type="entry name" value="HATPase_dom"/>
</dbReference>
<evidence type="ECO:0000313" key="17">
    <source>
        <dbReference type="EMBL" id="RKR12988.1"/>
    </source>
</evidence>
<feature type="domain" description="Histidine kinase" evidence="14">
    <location>
        <begin position="85"/>
        <end position="307"/>
    </location>
</feature>
<evidence type="ECO:0000256" key="3">
    <source>
        <dbReference type="ARBA" id="ARBA00012438"/>
    </source>
</evidence>
<evidence type="ECO:0000256" key="5">
    <source>
        <dbReference type="ARBA" id="ARBA00022553"/>
    </source>
</evidence>
<organism evidence="17 18">
    <name type="scientific">Maribacter vaceletii</name>
    <dbReference type="NCBI Taxonomy" id="1206816"/>
    <lineage>
        <taxon>Bacteria</taxon>
        <taxon>Pseudomonadati</taxon>
        <taxon>Bacteroidota</taxon>
        <taxon>Flavobacteriia</taxon>
        <taxon>Flavobacteriales</taxon>
        <taxon>Flavobacteriaceae</taxon>
        <taxon>Maribacter</taxon>
    </lineage>
</organism>
<dbReference type="SMART" id="SM00448">
    <property type="entry name" value="REC"/>
    <property type="match status" value="1"/>
</dbReference>
<dbReference type="InterPro" id="IPR036097">
    <property type="entry name" value="HisK_dim/P_sf"/>
</dbReference>
<dbReference type="SUPFAM" id="SSF52172">
    <property type="entry name" value="CheY-like"/>
    <property type="match status" value="1"/>
</dbReference>
<dbReference type="InterPro" id="IPR005467">
    <property type="entry name" value="His_kinase_dom"/>
</dbReference>
<dbReference type="PRINTS" id="PR00344">
    <property type="entry name" value="BCTRLSENSOR"/>
</dbReference>
<comment type="subcellular location">
    <subcellularLocation>
        <location evidence="2">Cell membrane</location>
        <topology evidence="2">Multi-pass membrane protein</topology>
    </subcellularLocation>
</comment>
<dbReference type="Pfam" id="PF02518">
    <property type="entry name" value="HATPase_c"/>
    <property type="match status" value="1"/>
</dbReference>
<keyword evidence="8" id="KW-0067">ATP-binding</keyword>
<evidence type="ECO:0000256" key="9">
    <source>
        <dbReference type="ARBA" id="ARBA00022989"/>
    </source>
</evidence>
<evidence type="ECO:0000259" key="14">
    <source>
        <dbReference type="PROSITE" id="PS50109"/>
    </source>
</evidence>
<keyword evidence="9" id="KW-1133">Transmembrane helix</keyword>
<evidence type="ECO:0000313" key="18">
    <source>
        <dbReference type="Proteomes" id="UP000269412"/>
    </source>
</evidence>
<dbReference type="Gene3D" id="3.30.565.10">
    <property type="entry name" value="Histidine kinase-like ATPase, C-terminal domain"/>
    <property type="match status" value="1"/>
</dbReference>
<dbReference type="SUPFAM" id="SSF47384">
    <property type="entry name" value="Homodimeric domain of signal transducing histidine kinase"/>
    <property type="match status" value="1"/>
</dbReference>
<dbReference type="RefSeq" id="WP_147406410.1">
    <property type="nucleotide sequence ID" value="NZ_RBIQ01000008.1"/>
</dbReference>
<evidence type="ECO:0000256" key="10">
    <source>
        <dbReference type="ARBA" id="ARBA00023012"/>
    </source>
</evidence>
<dbReference type="CDD" id="cd16922">
    <property type="entry name" value="HATPase_EvgS-ArcB-TorS-like"/>
    <property type="match status" value="1"/>
</dbReference>
<dbReference type="InterPro" id="IPR001789">
    <property type="entry name" value="Sig_transdc_resp-reg_receiver"/>
</dbReference>
<dbReference type="Pfam" id="PF00072">
    <property type="entry name" value="Response_reg"/>
    <property type="match status" value="1"/>
</dbReference>
<dbReference type="GO" id="GO:0005886">
    <property type="term" value="C:plasma membrane"/>
    <property type="evidence" value="ECO:0007669"/>
    <property type="project" value="UniProtKB-SubCell"/>
</dbReference>
<feature type="modified residue" description="Phosphohistidine" evidence="12">
    <location>
        <position position="529"/>
    </location>
</feature>
<evidence type="ECO:0000256" key="2">
    <source>
        <dbReference type="ARBA" id="ARBA00004651"/>
    </source>
</evidence>
<dbReference type="GO" id="GO:0000155">
    <property type="term" value="F:phosphorelay sensor kinase activity"/>
    <property type="evidence" value="ECO:0007669"/>
    <property type="project" value="InterPro"/>
</dbReference>
<gene>
    <name evidence="17" type="ORF">CLV91_1701</name>
</gene>
<dbReference type="InterPro" id="IPR036890">
    <property type="entry name" value="HATPase_C_sf"/>
</dbReference>
<keyword evidence="4" id="KW-1003">Cell membrane</keyword>
<evidence type="ECO:0000256" key="1">
    <source>
        <dbReference type="ARBA" id="ARBA00000085"/>
    </source>
</evidence>
<evidence type="ECO:0000256" key="12">
    <source>
        <dbReference type="PROSITE-ProRule" id="PRU00110"/>
    </source>
</evidence>
<dbReference type="Gene3D" id="3.40.50.2300">
    <property type="match status" value="1"/>
</dbReference>
<dbReference type="InterPro" id="IPR004358">
    <property type="entry name" value="Sig_transdc_His_kin-like_C"/>
</dbReference>
<evidence type="ECO:0000256" key="6">
    <source>
        <dbReference type="ARBA" id="ARBA00022692"/>
    </source>
</evidence>
<sequence>MKTQDLLNQMLRLENTLNEFSFEELNTKEATKLKKSFLSFKNNLETKIFGSLVSAHVEDQFLDVRDIKPNTSNNTDSDANKLIANVSHEIRTPLNGIIGFADLLKESKLKGEQLEQVNAIQSASYSLMEIINELLEYSKLSAGLEEFESVDFSFHDLVKDVVYLCQTLSANKNITIHTKIDEAIPETLIGDPSKLSQILLNLIGNAIKFVENGEIKVTINLKELKDKKSFVLEFSVQDTGIGMTKEQLNHIFDSFKQAEYDTFTKYGGTGLGLSIVKQIIEKLGGTIHVTSKVNIGTTFSFILPYKEGNDSKVPKKNKNTINLQKGRQLVNGTRVLVFEDNLLNQRLIEQRLTTWGCKVYITDSATYGINILKNKKIDIVLMDLRMPNMNGFQITELIRSHKKNYIKAVPIIALSADFSIRDQEQCAEHGINDFILKPYAPDDLLIKLVKNKTKMITIEKEPKEFIEVKKELVSNKEIDLTPIWQECMGQIELLEELLSLYKKNAQEFITVVKTQLKNNAFEEVGLAAHKIKAGLAMLQTESLLEIIVQIQNSCKDNVDKKHLEFLYGRFLIEYPMVEKELDVAFVKIKSNQ</sequence>
<protein>
    <recommendedName>
        <fullName evidence="3">histidine kinase</fullName>
        <ecNumber evidence="3">2.7.13.3</ecNumber>
    </recommendedName>
</protein>
<dbReference type="InterPro" id="IPR003661">
    <property type="entry name" value="HisK_dim/P_dom"/>
</dbReference>
<feature type="modified residue" description="4-aspartylphosphate" evidence="13">
    <location>
        <position position="383"/>
    </location>
</feature>
<evidence type="ECO:0000259" key="16">
    <source>
        <dbReference type="PROSITE" id="PS50894"/>
    </source>
</evidence>
<dbReference type="SMART" id="SM00387">
    <property type="entry name" value="HATPase_c"/>
    <property type="match status" value="1"/>
</dbReference>
<keyword evidence="5 13" id="KW-0597">Phosphoprotein</keyword>
<dbReference type="EMBL" id="RBIQ01000008">
    <property type="protein sequence ID" value="RKR12988.1"/>
    <property type="molecule type" value="Genomic_DNA"/>
</dbReference>
<proteinExistence type="predicted"/>
<dbReference type="Proteomes" id="UP000269412">
    <property type="component" value="Unassembled WGS sequence"/>
</dbReference>
<dbReference type="InterPro" id="IPR036641">
    <property type="entry name" value="HPT_dom_sf"/>
</dbReference>
<dbReference type="PROSITE" id="PS50894">
    <property type="entry name" value="HPT"/>
    <property type="match status" value="1"/>
</dbReference>
<dbReference type="PROSITE" id="PS50109">
    <property type="entry name" value="HIS_KIN"/>
    <property type="match status" value="1"/>
</dbReference>
<dbReference type="PANTHER" id="PTHR45339">
    <property type="entry name" value="HYBRID SIGNAL TRANSDUCTION HISTIDINE KINASE J"/>
    <property type="match status" value="1"/>
</dbReference>
<keyword evidence="7" id="KW-0547">Nucleotide-binding</keyword>
<dbReference type="GO" id="GO:0005524">
    <property type="term" value="F:ATP binding"/>
    <property type="evidence" value="ECO:0007669"/>
    <property type="project" value="UniProtKB-KW"/>
</dbReference>
<dbReference type="CDD" id="cd00082">
    <property type="entry name" value="HisKA"/>
    <property type="match status" value="1"/>
</dbReference>
<feature type="domain" description="HPt" evidence="16">
    <location>
        <begin position="490"/>
        <end position="584"/>
    </location>
</feature>
<dbReference type="CDD" id="cd17546">
    <property type="entry name" value="REC_hyHK_CKI1_RcsC-like"/>
    <property type="match status" value="1"/>
</dbReference>
<comment type="catalytic activity">
    <reaction evidence="1">
        <text>ATP + protein L-histidine = ADP + protein N-phospho-L-histidine.</text>
        <dbReference type="EC" id="2.7.13.3"/>
    </reaction>
</comment>
<keyword evidence="18" id="KW-1185">Reference proteome</keyword>
<dbReference type="Gene3D" id="1.10.287.130">
    <property type="match status" value="1"/>
</dbReference>
<evidence type="ECO:0000259" key="15">
    <source>
        <dbReference type="PROSITE" id="PS50110"/>
    </source>
</evidence>
<dbReference type="AlphaFoldDB" id="A0A495E7S7"/>
<name>A0A495E7S7_9FLAO</name>
<dbReference type="InterPro" id="IPR008207">
    <property type="entry name" value="Sig_transdc_His_kin_Hpt_dom"/>
</dbReference>
<evidence type="ECO:0000256" key="13">
    <source>
        <dbReference type="PROSITE-ProRule" id="PRU00169"/>
    </source>
</evidence>
<dbReference type="SMART" id="SM00388">
    <property type="entry name" value="HisKA"/>
    <property type="match status" value="1"/>
</dbReference>
<dbReference type="InterPro" id="IPR011006">
    <property type="entry name" value="CheY-like_superfamily"/>
</dbReference>